<sequence length="185" mass="21676">MDNLIIITNLNDFIFCPASIYFHNLYGSLDPIIYNSNKQIDGKNAHESVDKNKYSTKKNILTGISVYSEKYGLTGKIDIFDSEQGLLTERKKKIVNIYDGYIFQLYAQYFCMKEMGYDVKKLRFHSIDDNKNYEVNLPENDVVMFGKFENIIEQMRTFELSKFKQNNISKCRNCIYEPACDRSLI</sequence>
<gene>
    <name evidence="3" type="primary">cas4</name>
    <name evidence="3" type="ORF">O0R46_07960</name>
</gene>
<name>A0ABY7JN50_9FIRM</name>
<accession>A0ABY7JN50</accession>
<dbReference type="Gene3D" id="3.90.320.10">
    <property type="match status" value="1"/>
</dbReference>
<dbReference type="Pfam" id="PF01930">
    <property type="entry name" value="Cas_Cas4"/>
    <property type="match status" value="1"/>
</dbReference>
<evidence type="ECO:0000313" key="4">
    <source>
        <dbReference type="Proteomes" id="UP001164187"/>
    </source>
</evidence>
<dbReference type="RefSeq" id="WP_269311222.1">
    <property type="nucleotide sequence ID" value="NZ_CP114052.1"/>
</dbReference>
<feature type="domain" description="DUF83" evidence="2">
    <location>
        <begin position="8"/>
        <end position="180"/>
    </location>
</feature>
<dbReference type="Proteomes" id="UP001164187">
    <property type="component" value="Chromosome"/>
</dbReference>
<evidence type="ECO:0000313" key="3">
    <source>
        <dbReference type="EMBL" id="WAW14525.1"/>
    </source>
</evidence>
<keyword evidence="4" id="KW-1185">Reference proteome</keyword>
<dbReference type="InterPro" id="IPR027616">
    <property type="entry name" value="Cas4_PREFRAN"/>
</dbReference>
<keyword evidence="1" id="KW-0378">Hydrolase</keyword>
<dbReference type="InterPro" id="IPR022765">
    <property type="entry name" value="Dna2/Cas4_DUF83"/>
</dbReference>
<protein>
    <submittedName>
        <fullName evidence="3">Type V CRISPR-associated protein Cas4</fullName>
    </submittedName>
</protein>
<proteinExistence type="predicted"/>
<dbReference type="NCBIfam" id="TIGR04328">
    <property type="entry name" value="cas4_PREFRAN"/>
    <property type="match status" value="1"/>
</dbReference>
<dbReference type="InterPro" id="IPR011604">
    <property type="entry name" value="PDDEXK-like_dom_sf"/>
</dbReference>
<evidence type="ECO:0000259" key="2">
    <source>
        <dbReference type="Pfam" id="PF01930"/>
    </source>
</evidence>
<evidence type="ECO:0000256" key="1">
    <source>
        <dbReference type="ARBA" id="ARBA00022801"/>
    </source>
</evidence>
<reference evidence="3" key="1">
    <citation type="submission" date="2022-12" db="EMBL/GenBank/DDBJ databases">
        <title>Peptostreptococcus.</title>
        <authorList>
            <person name="Lee S.H."/>
        </authorList>
    </citation>
    <scope>NUCLEOTIDE SEQUENCE</scope>
    <source>
        <strain evidence="3">CBA3647</strain>
    </source>
</reference>
<organism evidence="3 4">
    <name type="scientific">Peptostreptococcus equinus</name>
    <dbReference type="NCBI Taxonomy" id="3003601"/>
    <lineage>
        <taxon>Bacteria</taxon>
        <taxon>Bacillati</taxon>
        <taxon>Bacillota</taxon>
        <taxon>Clostridia</taxon>
        <taxon>Peptostreptococcales</taxon>
        <taxon>Peptostreptococcaceae</taxon>
        <taxon>Peptostreptococcus</taxon>
    </lineage>
</organism>
<dbReference type="EMBL" id="CP114052">
    <property type="protein sequence ID" value="WAW14525.1"/>
    <property type="molecule type" value="Genomic_DNA"/>
</dbReference>